<dbReference type="InterPro" id="IPR014244">
    <property type="entry name" value="RNA_pol_sigma-I"/>
</dbReference>
<keyword evidence="5 6" id="KW-0804">Transcription</keyword>
<dbReference type="RefSeq" id="WP_213487059.1">
    <property type="nucleotide sequence ID" value="NZ_CAJRAY010000106.1"/>
</dbReference>
<organism evidence="8 9">
    <name type="scientific">Thermobacillus xylanilyticus</name>
    <dbReference type="NCBI Taxonomy" id="76633"/>
    <lineage>
        <taxon>Bacteria</taxon>
        <taxon>Bacillati</taxon>
        <taxon>Bacillota</taxon>
        <taxon>Bacilli</taxon>
        <taxon>Bacillales</taxon>
        <taxon>Paenibacillaceae</taxon>
        <taxon>Thermobacillus</taxon>
    </lineage>
</organism>
<dbReference type="InterPro" id="IPR014284">
    <property type="entry name" value="RNA_pol_sigma-70_dom"/>
</dbReference>
<comment type="activity regulation">
    <text evidence="6">Negatively regulated by the anti-sigma-I factor RsgI.</text>
</comment>
<dbReference type="Gene3D" id="1.10.1740.10">
    <property type="match status" value="1"/>
</dbReference>
<dbReference type="PIRSF" id="PIRSF038953">
    <property type="entry name" value="SigI"/>
    <property type="match status" value="1"/>
</dbReference>
<comment type="similarity">
    <text evidence="6">Belongs to the sigma-70 factor family. SigI subfamily.</text>
</comment>
<feature type="short sequence motif" description="Polymerase core binding" evidence="6">
    <location>
        <begin position="71"/>
        <end position="84"/>
    </location>
</feature>
<dbReference type="HAMAP" id="MF_02064">
    <property type="entry name" value="Sigma70_SigI"/>
    <property type="match status" value="1"/>
</dbReference>
<reference evidence="8 9" key="1">
    <citation type="submission" date="2021-04" db="EMBL/GenBank/DDBJ databases">
        <authorList>
            <person name="Rakotoarivonina H."/>
        </authorList>
    </citation>
    <scope>NUCLEOTIDE SEQUENCE [LARGE SCALE GENOMIC DNA]</scope>
    <source>
        <strain evidence="8 9">XE</strain>
    </source>
</reference>
<dbReference type="NCBIfam" id="TIGR02937">
    <property type="entry name" value="sigma70-ECF"/>
    <property type="match status" value="1"/>
</dbReference>
<comment type="function">
    <text evidence="6">Sigma factors are initiation factors that promote the attachment of RNA polymerase to specific initiation sites and are then released.</text>
</comment>
<name>A0ABM8V9R3_THEXY</name>
<comment type="subunit">
    <text evidence="6">Interacts with RsgI.</text>
</comment>
<keyword evidence="9" id="KW-1185">Reference proteome</keyword>
<evidence type="ECO:0000259" key="7">
    <source>
        <dbReference type="Pfam" id="PF04542"/>
    </source>
</evidence>
<keyword evidence="3 6" id="KW-0731">Sigma factor</keyword>
<proteinExistence type="inferred from homology"/>
<dbReference type="InterPro" id="IPR007627">
    <property type="entry name" value="RNA_pol_sigma70_r2"/>
</dbReference>
<keyword evidence="2 6" id="KW-0805">Transcription regulation</keyword>
<accession>A0ABM8V9R3</accession>
<evidence type="ECO:0000313" key="9">
    <source>
        <dbReference type="Proteomes" id="UP000681526"/>
    </source>
</evidence>
<protein>
    <recommendedName>
        <fullName evidence="6">RNA polymerase sigma factor SigI</fullName>
    </recommendedName>
</protein>
<evidence type="ECO:0000256" key="1">
    <source>
        <dbReference type="ARBA" id="ARBA00022490"/>
    </source>
</evidence>
<keyword evidence="6" id="KW-0346">Stress response</keyword>
<keyword evidence="4 6" id="KW-0238">DNA-binding</keyword>
<evidence type="ECO:0000256" key="6">
    <source>
        <dbReference type="HAMAP-Rule" id="MF_02064"/>
    </source>
</evidence>
<dbReference type="EMBL" id="CAJRAY010000106">
    <property type="protein sequence ID" value="CAG5093522.1"/>
    <property type="molecule type" value="Genomic_DNA"/>
</dbReference>
<dbReference type="NCBIfam" id="TIGR02895">
    <property type="entry name" value="spore_sigI"/>
    <property type="match status" value="1"/>
</dbReference>
<dbReference type="Proteomes" id="UP000681526">
    <property type="component" value="Unassembled WGS sequence"/>
</dbReference>
<feature type="domain" description="RNA polymerase sigma-70 region 2" evidence="7">
    <location>
        <begin position="46"/>
        <end position="116"/>
    </location>
</feature>
<dbReference type="SUPFAM" id="SSF88946">
    <property type="entry name" value="Sigma2 domain of RNA polymerase sigma factors"/>
    <property type="match status" value="1"/>
</dbReference>
<comment type="caution">
    <text evidence="8">The sequence shown here is derived from an EMBL/GenBank/DDBJ whole genome shotgun (WGS) entry which is preliminary data.</text>
</comment>
<evidence type="ECO:0000256" key="2">
    <source>
        <dbReference type="ARBA" id="ARBA00023015"/>
    </source>
</evidence>
<evidence type="ECO:0000256" key="3">
    <source>
        <dbReference type="ARBA" id="ARBA00023082"/>
    </source>
</evidence>
<dbReference type="Pfam" id="PF04542">
    <property type="entry name" value="Sigma70_r2"/>
    <property type="match status" value="1"/>
</dbReference>
<gene>
    <name evidence="8" type="primary">txxe 3641-sigI</name>
    <name evidence="6" type="synonym">sigI</name>
    <name evidence="8" type="ORF">TXXE_19815</name>
</gene>
<dbReference type="InterPro" id="IPR013325">
    <property type="entry name" value="RNA_pol_sigma_r2"/>
</dbReference>
<comment type="subcellular location">
    <subcellularLocation>
        <location evidence="6">Cytoplasm</location>
    </subcellularLocation>
</comment>
<evidence type="ECO:0000256" key="5">
    <source>
        <dbReference type="ARBA" id="ARBA00023163"/>
    </source>
</evidence>
<feature type="DNA-binding region" description="H-T-H motif" evidence="6">
    <location>
        <begin position="217"/>
        <end position="236"/>
    </location>
</feature>
<sequence>MLLLLIKRLFGKPGSGGNARNGAQEPPETVVARIRAGDDALRESFIADYRPYIAKAASRFCKRYIDPSRDDEYSIALAAFNEAIDGYDDNAGKSFLGFADTVIRRRLIDYVRKEQRHARSLPMSAFEGEQSGESPVNAAETAGAMDAYVAERLSESRRLEIEALAERLERCGISFTDLADRSPRHADSRAMLLGISAELASRPELMAVMERHGRLPIKELMEYCQVSRKTLERNRKYIMATALILSGDFPLLQSYLQPAVQEAAASREVGS</sequence>
<dbReference type="NCBIfam" id="NF006176">
    <property type="entry name" value="PRK08311.2-4"/>
    <property type="match status" value="1"/>
</dbReference>
<keyword evidence="1 6" id="KW-0963">Cytoplasm</keyword>
<evidence type="ECO:0000256" key="4">
    <source>
        <dbReference type="ARBA" id="ARBA00023125"/>
    </source>
</evidence>
<evidence type="ECO:0000313" key="8">
    <source>
        <dbReference type="EMBL" id="CAG5093522.1"/>
    </source>
</evidence>